<dbReference type="InterPro" id="IPR036412">
    <property type="entry name" value="HAD-like_sf"/>
</dbReference>
<dbReference type="CDD" id="cd00371">
    <property type="entry name" value="HMA"/>
    <property type="match status" value="1"/>
</dbReference>
<dbReference type="GO" id="GO:0016887">
    <property type="term" value="F:ATP hydrolysis activity"/>
    <property type="evidence" value="ECO:0007669"/>
    <property type="project" value="InterPro"/>
</dbReference>
<dbReference type="GO" id="GO:0043682">
    <property type="term" value="F:P-type divalent copper transporter activity"/>
    <property type="evidence" value="ECO:0007669"/>
    <property type="project" value="TreeGrafter"/>
</dbReference>
<dbReference type="Gene3D" id="3.40.50.1000">
    <property type="entry name" value="HAD superfamily/HAD-like"/>
    <property type="match status" value="1"/>
</dbReference>
<evidence type="ECO:0000256" key="6">
    <source>
        <dbReference type="ARBA" id="ARBA00022840"/>
    </source>
</evidence>
<comment type="subcellular location">
    <subcellularLocation>
        <location evidence="1">Endomembrane system</location>
        <topology evidence="1">Multi-pass membrane protein</topology>
    </subcellularLocation>
</comment>
<dbReference type="GO" id="GO:0055070">
    <property type="term" value="P:copper ion homeostasis"/>
    <property type="evidence" value="ECO:0007669"/>
    <property type="project" value="TreeGrafter"/>
</dbReference>
<evidence type="ECO:0000256" key="1">
    <source>
        <dbReference type="ARBA" id="ARBA00004127"/>
    </source>
</evidence>
<evidence type="ECO:0000256" key="4">
    <source>
        <dbReference type="ARBA" id="ARBA00022723"/>
    </source>
</evidence>
<dbReference type="InterPro" id="IPR036163">
    <property type="entry name" value="HMA_dom_sf"/>
</dbReference>
<accession>A0A2R6AD16</accession>
<dbReference type="NCBIfam" id="TIGR01512">
    <property type="entry name" value="ATPase-IB2_Cd"/>
    <property type="match status" value="1"/>
</dbReference>
<keyword evidence="7" id="KW-1278">Translocase</keyword>
<evidence type="ECO:0000256" key="7">
    <source>
        <dbReference type="ARBA" id="ARBA00022967"/>
    </source>
</evidence>
<dbReference type="Pfam" id="PF00403">
    <property type="entry name" value="HMA"/>
    <property type="match status" value="1"/>
</dbReference>
<dbReference type="Proteomes" id="UP000240880">
    <property type="component" value="Unassembled WGS sequence"/>
</dbReference>
<dbReference type="SUPFAM" id="SSF81665">
    <property type="entry name" value="Calcium ATPase, transmembrane domain M"/>
    <property type="match status" value="1"/>
</dbReference>
<evidence type="ECO:0000256" key="3">
    <source>
        <dbReference type="ARBA" id="ARBA00022692"/>
    </source>
</evidence>
<dbReference type="SFLD" id="SFLDF00027">
    <property type="entry name" value="p-type_atpase"/>
    <property type="match status" value="1"/>
</dbReference>
<sequence length="758" mass="81965">MSEVLEEFKIVGMHCATCSVTVESAIKKLGVKSVSVNLATEEAVVEHQGLSAKQIVEAIRQAGYDVLTAYLLVELENVSEDEISYVSNSLEKTKGVIEVTPNYVTHSLKIEYNPYSLGATEIEDWLRKRGYSFKILQSQVEESSLLKREFSKYKKRLVVGSVFGALSLVFYLLRFELLSLVSVLPVQLYSGSIFYRGAYRALKNKTSNMDTLVSLSSGVAFAYALYSFLQYGISQFIDVAALLIPFILVGRTLELSIKTKMVESVSSIAQKSVSVIRDGKAVTVDQASVKVGDLVLVKPGESIPVDGVVEEGKAEVNEAILTGEAKPVIKQKGSAVISGSTVISGSLLIYATRVGSRAYVNRVAEFVKQARGAKLPIQRTVDKLSSVFTPIVVVASFLTFSAWFFVFHVSAAQALLFSLSVLAVSCPCALGLATPLAISAAINKAAKSGIVVKRGEALEKASKVDIVLFDKTGTLTEDEFTVVGYKELVPGALSYAAVLEKRSEHPYAKAIVKRFLKDDLEPTEFESFAGEGVAGVVLGKKVVVGERRFVESNCETPFPIENHELSTVFVALDGKPAAVVTLDSKIRENAKQVVEWLKKNRIRVCIVTGDSEASAKRVAKEVGIEEVYAGLKPWDKAQLVTNLKKEGVVMFVGDGVNDAQALSASDIGVAFGTDIAKAIADIALAQPNLKGVIKLIKLSQRTVSKVKQNLGWAFGYNALLIPIAAGALFKLGFVMRPEFAALAMSLSSVFVSLWSRTV</sequence>
<dbReference type="InterPro" id="IPR027256">
    <property type="entry name" value="P-typ_ATPase_IB"/>
</dbReference>
<dbReference type="PROSITE" id="PS01047">
    <property type="entry name" value="HMA_1"/>
    <property type="match status" value="1"/>
</dbReference>
<dbReference type="GO" id="GO:0005524">
    <property type="term" value="F:ATP binding"/>
    <property type="evidence" value="ECO:0007669"/>
    <property type="project" value="UniProtKB-KW"/>
</dbReference>
<keyword evidence="9 10" id="KW-0472">Membrane</keyword>
<evidence type="ECO:0000313" key="12">
    <source>
        <dbReference type="EMBL" id="PSN84290.1"/>
    </source>
</evidence>
<keyword evidence="5" id="KW-0547">Nucleotide-binding</keyword>
<comment type="caution">
    <text evidence="12">The sequence shown here is derived from an EMBL/GenBank/DDBJ whole genome shotgun (WGS) entry which is preliminary data.</text>
</comment>
<dbReference type="SFLD" id="SFLDS00003">
    <property type="entry name" value="Haloacid_Dehalogenase"/>
    <property type="match status" value="1"/>
</dbReference>
<name>A0A2R6AD16_9ARCH</name>
<dbReference type="InterPro" id="IPR008250">
    <property type="entry name" value="ATPase_P-typ_transduc_dom_A_sf"/>
</dbReference>
<keyword evidence="4" id="KW-0479">Metal-binding</keyword>
<reference evidence="12 13" key="1">
    <citation type="submission" date="2017-04" db="EMBL/GenBank/DDBJ databases">
        <title>Novel microbial lineages endemic to geothermal iron-oxide mats fill important gaps in the evolutionary history of Archaea.</title>
        <authorList>
            <person name="Jay Z.J."/>
            <person name="Beam J.P."/>
            <person name="Dlakic M."/>
            <person name="Rusch D.B."/>
            <person name="Kozubal M.A."/>
            <person name="Inskeep W.P."/>
        </authorList>
    </citation>
    <scope>NUCLEOTIDE SEQUENCE [LARGE SCALE GENOMIC DNA]</scope>
    <source>
        <strain evidence="12">OSP_D</strain>
    </source>
</reference>
<feature type="transmembrane region" description="Helical" evidence="10">
    <location>
        <begin position="157"/>
        <end position="173"/>
    </location>
</feature>
<dbReference type="NCBIfam" id="TIGR01494">
    <property type="entry name" value="ATPase_P-type"/>
    <property type="match status" value="1"/>
</dbReference>
<dbReference type="SFLD" id="SFLDG00002">
    <property type="entry name" value="C1.7:_P-type_atpase_like"/>
    <property type="match status" value="1"/>
</dbReference>
<dbReference type="InterPro" id="IPR044492">
    <property type="entry name" value="P_typ_ATPase_HD_dom"/>
</dbReference>
<dbReference type="PANTHER" id="PTHR43520">
    <property type="entry name" value="ATP7, ISOFORM B"/>
    <property type="match status" value="1"/>
</dbReference>
<dbReference type="Gene3D" id="3.30.70.100">
    <property type="match status" value="1"/>
</dbReference>
<dbReference type="SUPFAM" id="SSF56784">
    <property type="entry name" value="HAD-like"/>
    <property type="match status" value="1"/>
</dbReference>
<dbReference type="PRINTS" id="PR00943">
    <property type="entry name" value="CUATPASE"/>
</dbReference>
<dbReference type="InterPro" id="IPR006121">
    <property type="entry name" value="HMA_dom"/>
</dbReference>
<dbReference type="SUPFAM" id="SSF55008">
    <property type="entry name" value="HMA, heavy metal-associated domain"/>
    <property type="match status" value="2"/>
</dbReference>
<evidence type="ECO:0000256" key="10">
    <source>
        <dbReference type="SAM" id="Phobius"/>
    </source>
</evidence>
<dbReference type="InterPro" id="IPR023299">
    <property type="entry name" value="ATPase_P-typ_cyto_dom_N"/>
</dbReference>
<dbReference type="Pfam" id="PF00122">
    <property type="entry name" value="E1-E2_ATPase"/>
    <property type="match status" value="1"/>
</dbReference>
<feature type="transmembrane region" description="Helical" evidence="10">
    <location>
        <begin position="710"/>
        <end position="733"/>
    </location>
</feature>
<keyword evidence="6" id="KW-0067">ATP-binding</keyword>
<feature type="transmembrane region" description="Helical" evidence="10">
    <location>
        <begin position="739"/>
        <end position="755"/>
    </location>
</feature>
<dbReference type="PANTHER" id="PTHR43520:SF8">
    <property type="entry name" value="P-TYPE CU(+) TRANSPORTER"/>
    <property type="match status" value="1"/>
</dbReference>
<proteinExistence type="inferred from homology"/>
<dbReference type="NCBIfam" id="TIGR01525">
    <property type="entry name" value="ATPase-IB_hvy"/>
    <property type="match status" value="1"/>
</dbReference>
<dbReference type="SUPFAM" id="SSF81653">
    <property type="entry name" value="Calcium ATPase, transduction domain A"/>
    <property type="match status" value="1"/>
</dbReference>
<dbReference type="GO" id="GO:0012505">
    <property type="term" value="C:endomembrane system"/>
    <property type="evidence" value="ECO:0007669"/>
    <property type="project" value="UniProtKB-SubCell"/>
</dbReference>
<evidence type="ECO:0000256" key="8">
    <source>
        <dbReference type="ARBA" id="ARBA00022989"/>
    </source>
</evidence>
<organism evidence="12 13">
    <name type="scientific">Candidatus Marsarchaeota G1 archaeon OSP_D</name>
    <dbReference type="NCBI Taxonomy" id="1978155"/>
    <lineage>
        <taxon>Archaea</taxon>
        <taxon>Candidatus Marsarchaeota</taxon>
        <taxon>Candidatus Marsarchaeota group 1</taxon>
    </lineage>
</organism>
<protein>
    <recommendedName>
        <fullName evidence="11">HMA domain-containing protein</fullName>
    </recommendedName>
</protein>
<evidence type="ECO:0000256" key="9">
    <source>
        <dbReference type="ARBA" id="ARBA00023136"/>
    </source>
</evidence>
<evidence type="ECO:0000256" key="2">
    <source>
        <dbReference type="ARBA" id="ARBA00006024"/>
    </source>
</evidence>
<dbReference type="InterPro" id="IPR018303">
    <property type="entry name" value="ATPase_P-typ_P_site"/>
</dbReference>
<dbReference type="InterPro" id="IPR059000">
    <property type="entry name" value="ATPase_P-type_domA"/>
</dbReference>
<dbReference type="InterPro" id="IPR001757">
    <property type="entry name" value="P_typ_ATPase"/>
</dbReference>
<dbReference type="PROSITE" id="PS00154">
    <property type="entry name" value="ATPASE_E1_E2"/>
    <property type="match status" value="1"/>
</dbReference>
<dbReference type="GO" id="GO:0016020">
    <property type="term" value="C:membrane"/>
    <property type="evidence" value="ECO:0007669"/>
    <property type="project" value="InterPro"/>
</dbReference>
<feature type="transmembrane region" description="Helical" evidence="10">
    <location>
        <begin position="211"/>
        <end position="229"/>
    </location>
</feature>
<evidence type="ECO:0000259" key="11">
    <source>
        <dbReference type="PROSITE" id="PS50846"/>
    </source>
</evidence>
<dbReference type="PROSITE" id="PS50846">
    <property type="entry name" value="HMA_2"/>
    <property type="match status" value="1"/>
</dbReference>
<feature type="transmembrane region" description="Helical" evidence="10">
    <location>
        <begin position="235"/>
        <end position="253"/>
    </location>
</feature>
<dbReference type="EMBL" id="NEXC01000005">
    <property type="protein sequence ID" value="PSN84290.1"/>
    <property type="molecule type" value="Genomic_DNA"/>
</dbReference>
<comment type="similarity">
    <text evidence="2">Belongs to the cation transport ATPase (P-type) (TC 3.A.3) family. Type IB subfamily.</text>
</comment>
<dbReference type="InterPro" id="IPR017969">
    <property type="entry name" value="Heavy-metal-associated_CS"/>
</dbReference>
<dbReference type="NCBIfam" id="TIGR01511">
    <property type="entry name" value="ATPase-IB1_Cu"/>
    <property type="match status" value="1"/>
</dbReference>
<feature type="transmembrane region" description="Helical" evidence="10">
    <location>
        <begin position="415"/>
        <end position="438"/>
    </location>
</feature>
<dbReference type="Pfam" id="PF00702">
    <property type="entry name" value="Hydrolase"/>
    <property type="match status" value="1"/>
</dbReference>
<feature type="transmembrane region" description="Helical" evidence="10">
    <location>
        <begin position="387"/>
        <end position="409"/>
    </location>
</feature>
<feature type="domain" description="HMA" evidence="11">
    <location>
        <begin position="4"/>
        <end position="67"/>
    </location>
</feature>
<dbReference type="AlphaFoldDB" id="A0A2R6AD16"/>
<keyword evidence="3 10" id="KW-0812">Transmembrane</keyword>
<keyword evidence="8 10" id="KW-1133">Transmembrane helix</keyword>
<dbReference type="InterPro" id="IPR023298">
    <property type="entry name" value="ATPase_P-typ_TM_dom_sf"/>
</dbReference>
<dbReference type="Gene3D" id="2.70.150.10">
    <property type="entry name" value="Calcium-transporting ATPase, cytoplasmic transduction domain A"/>
    <property type="match status" value="1"/>
</dbReference>
<dbReference type="GO" id="GO:0005507">
    <property type="term" value="F:copper ion binding"/>
    <property type="evidence" value="ECO:0007669"/>
    <property type="project" value="TreeGrafter"/>
</dbReference>
<dbReference type="InterPro" id="IPR023214">
    <property type="entry name" value="HAD_sf"/>
</dbReference>
<gene>
    <name evidence="12" type="ORF">B9Q01_01755</name>
</gene>
<dbReference type="Gene3D" id="3.40.1110.10">
    <property type="entry name" value="Calcium-transporting ATPase, cytoplasmic domain N"/>
    <property type="match status" value="1"/>
</dbReference>
<evidence type="ECO:0000256" key="5">
    <source>
        <dbReference type="ARBA" id="ARBA00022741"/>
    </source>
</evidence>
<feature type="transmembrane region" description="Helical" evidence="10">
    <location>
        <begin position="179"/>
        <end position="199"/>
    </location>
</feature>
<evidence type="ECO:0000313" key="13">
    <source>
        <dbReference type="Proteomes" id="UP000240880"/>
    </source>
</evidence>
<dbReference type="PRINTS" id="PR00119">
    <property type="entry name" value="CATATPASE"/>
</dbReference>